<evidence type="ECO:0000256" key="6">
    <source>
        <dbReference type="SAM" id="Coils"/>
    </source>
</evidence>
<evidence type="ECO:0000259" key="7">
    <source>
        <dbReference type="Pfam" id="PF03755"/>
    </source>
</evidence>
<dbReference type="Pfam" id="PF08340">
    <property type="entry name" value="YicC-like_C"/>
    <property type="match status" value="1"/>
</dbReference>
<dbReference type="GO" id="GO:0004521">
    <property type="term" value="F:RNA endonuclease activity"/>
    <property type="evidence" value="ECO:0007669"/>
    <property type="project" value="InterPro"/>
</dbReference>
<comment type="similarity">
    <text evidence="5">Belongs to the YicC/YloC family.</text>
</comment>
<dbReference type="Pfam" id="PF03755">
    <property type="entry name" value="YicC-like_N"/>
    <property type="match status" value="1"/>
</dbReference>
<keyword evidence="4" id="KW-0378">Hydrolase</keyword>
<name>A0A177E7I3_9BACT</name>
<evidence type="ECO:0000259" key="8">
    <source>
        <dbReference type="Pfam" id="PF08340"/>
    </source>
</evidence>
<dbReference type="GO" id="GO:0016787">
    <property type="term" value="F:hydrolase activity"/>
    <property type="evidence" value="ECO:0007669"/>
    <property type="project" value="UniProtKB-KW"/>
</dbReference>
<evidence type="ECO:0000256" key="3">
    <source>
        <dbReference type="ARBA" id="ARBA00022759"/>
    </source>
</evidence>
<keyword evidence="3" id="KW-0255">Endonuclease</keyword>
<evidence type="ECO:0000313" key="9">
    <source>
        <dbReference type="EMBL" id="OAG27913.1"/>
    </source>
</evidence>
<proteinExistence type="inferred from homology"/>
<dbReference type="Proteomes" id="UP000076964">
    <property type="component" value="Unassembled WGS sequence"/>
</dbReference>
<organism evidence="9 10">
    <name type="scientific">Thermodesulfatator autotrophicus</name>
    <dbReference type="NCBI Taxonomy" id="1795632"/>
    <lineage>
        <taxon>Bacteria</taxon>
        <taxon>Pseudomonadati</taxon>
        <taxon>Thermodesulfobacteriota</taxon>
        <taxon>Thermodesulfobacteria</taxon>
        <taxon>Thermodesulfobacteriales</taxon>
        <taxon>Thermodesulfatatoraceae</taxon>
        <taxon>Thermodesulfatator</taxon>
    </lineage>
</organism>
<feature type="domain" description="Endoribonuclease YicC-like C-terminal" evidence="8">
    <location>
        <begin position="174"/>
        <end position="293"/>
    </location>
</feature>
<evidence type="ECO:0000256" key="4">
    <source>
        <dbReference type="ARBA" id="ARBA00022801"/>
    </source>
</evidence>
<evidence type="ECO:0008006" key="11">
    <source>
        <dbReference type="Google" id="ProtNLM"/>
    </source>
</evidence>
<dbReference type="InterPro" id="IPR013527">
    <property type="entry name" value="YicC-like_N"/>
</dbReference>
<sequence length="293" mass="34286">MSLKSMTGFGRAEEIRDTWSLRVEIKSVNHRFLEIVAKLPRRYQALEERVRRAVREKFLRGRFDIYVQLVGSPPAAQSLSFNETLARQYVEGLRYLKVALGLSGEVETRDLLRMREVFQALEAEEDLETLWNELAPALNQALDQLANMRREEGTFLERVIREQLSKLEGLLKKIEEKREEAFLMAKERLEERIKKLLSDKELDPLRLHQEVVILADRTDFTEELDRLKSHLKQFLKTLEEPGPHGRKLDFLVQEMFREINTLSNKAANAEISQLAVEVKCSLEKIREQLQNIE</sequence>
<dbReference type="AlphaFoldDB" id="A0A177E7I3"/>
<evidence type="ECO:0000256" key="5">
    <source>
        <dbReference type="ARBA" id="ARBA00035648"/>
    </source>
</evidence>
<keyword evidence="10" id="KW-1185">Reference proteome</keyword>
<protein>
    <recommendedName>
        <fullName evidence="11">YicC family protein</fullName>
    </recommendedName>
</protein>
<dbReference type="PANTHER" id="PTHR30636:SF3">
    <property type="entry name" value="UPF0701 PROTEIN YICC"/>
    <property type="match status" value="1"/>
</dbReference>
<feature type="coiled-coil region" evidence="6">
    <location>
        <begin position="157"/>
        <end position="184"/>
    </location>
</feature>
<feature type="domain" description="Endoribonuclease YicC-like N-terminal" evidence="7">
    <location>
        <begin position="3"/>
        <end position="157"/>
    </location>
</feature>
<keyword evidence="6" id="KW-0175">Coiled coil</keyword>
<dbReference type="EMBL" id="LSFI01000017">
    <property type="protein sequence ID" value="OAG27913.1"/>
    <property type="molecule type" value="Genomic_DNA"/>
</dbReference>
<evidence type="ECO:0000313" key="10">
    <source>
        <dbReference type="Proteomes" id="UP000076964"/>
    </source>
</evidence>
<accession>A0A177E7I3</accession>
<dbReference type="RefSeq" id="WP_068541700.1">
    <property type="nucleotide sequence ID" value="NZ_LSFI01000017.1"/>
</dbReference>
<comment type="cofactor">
    <cofactor evidence="1">
        <name>a divalent metal cation</name>
        <dbReference type="ChEBI" id="CHEBI:60240"/>
    </cofactor>
</comment>
<comment type="caution">
    <text evidence="9">The sequence shown here is derived from an EMBL/GenBank/DDBJ whole genome shotgun (WGS) entry which is preliminary data.</text>
</comment>
<dbReference type="OrthoDB" id="9771229at2"/>
<dbReference type="PANTHER" id="PTHR30636">
    <property type="entry name" value="UPF0701 PROTEIN YICC"/>
    <property type="match status" value="1"/>
</dbReference>
<reference evidence="9 10" key="1">
    <citation type="submission" date="2016-02" db="EMBL/GenBank/DDBJ databases">
        <title>Draft genome sequence of Thermodesulfatator sp. S606.</title>
        <authorList>
            <person name="Lai Q."/>
            <person name="Cao J."/>
            <person name="Dupont S."/>
            <person name="Shao Z."/>
            <person name="Jebbar M."/>
            <person name="Alain K."/>
        </authorList>
    </citation>
    <scope>NUCLEOTIDE SEQUENCE [LARGE SCALE GENOMIC DNA]</scope>
    <source>
        <strain evidence="9 10">S606</strain>
    </source>
</reference>
<dbReference type="InterPro" id="IPR005229">
    <property type="entry name" value="YicC/YloC-like"/>
</dbReference>
<dbReference type="STRING" id="1795632.TH606_04585"/>
<gene>
    <name evidence="9" type="ORF">TH606_04585</name>
</gene>
<dbReference type="InterPro" id="IPR013551">
    <property type="entry name" value="YicC-like_C"/>
</dbReference>
<keyword evidence="2" id="KW-0540">Nuclease</keyword>
<dbReference type="NCBIfam" id="TIGR00255">
    <property type="entry name" value="YicC/YloC family endoribonuclease"/>
    <property type="match status" value="1"/>
</dbReference>
<evidence type="ECO:0000256" key="2">
    <source>
        <dbReference type="ARBA" id="ARBA00022722"/>
    </source>
</evidence>
<evidence type="ECO:0000256" key="1">
    <source>
        <dbReference type="ARBA" id="ARBA00001968"/>
    </source>
</evidence>